<dbReference type="EMBL" id="JANAKD010001346">
    <property type="protein sequence ID" value="KAJ3480458.1"/>
    <property type="molecule type" value="Genomic_DNA"/>
</dbReference>
<reference evidence="1" key="1">
    <citation type="submission" date="2022-07" db="EMBL/GenBank/DDBJ databases">
        <title>Genome Sequence of Lecanicillium saksenae.</title>
        <authorList>
            <person name="Buettner E."/>
        </authorList>
    </citation>
    <scope>NUCLEOTIDE SEQUENCE</scope>
    <source>
        <strain evidence="1">VT-O1</strain>
    </source>
</reference>
<keyword evidence="2" id="KW-1185">Reference proteome</keyword>
<name>A0ACC1QJZ0_9HYPO</name>
<protein>
    <submittedName>
        <fullName evidence="1">Uncharacterized protein</fullName>
    </submittedName>
</protein>
<evidence type="ECO:0000313" key="2">
    <source>
        <dbReference type="Proteomes" id="UP001148737"/>
    </source>
</evidence>
<sequence length="464" mass="53818">MQLVQRSVTPEDDFEYIMFSIEGDDVAWEESDRLEKEWCENLVKPDTQQAIGNFVARHRQGIPTEIGPLGAGGFNALLRLKFKDGGSDTICKTWPKYIQDHTTIPVPFILHWGTKEESPLQIGPFIIMEYAKNAMNMTAAMNTPGRTRDMAPVLDANIDEKQLYNLYRQVSNILLQLSKLEFPAIGALQETDEWQWEVRSRPLSMPMNELVRTGSFPRAKLPTCTFQTSEAYYDGLALMNVQHLLHQRNDAIESEADCRRKYTARKLFESLVKDRKLFPTRNGQFKFWCDDLRPSNILLNDQLDVVAVIDREFSYAAPCDFTYSPPWWLLLVQPECWGGGLDDWISKYEPRVETFLEAVVDSEDDLIASGQLQEDQRLSGKMRESWDSGDFWICYAARKNFGFDCVYWEKLEHRFFGPTEGKRADVWLQRQDLLDESAKKEMDALVARKLEEMKSRELLWEPDE</sequence>
<comment type="caution">
    <text evidence="1">The sequence shown here is derived from an EMBL/GenBank/DDBJ whole genome shotgun (WGS) entry which is preliminary data.</text>
</comment>
<evidence type="ECO:0000313" key="1">
    <source>
        <dbReference type="EMBL" id="KAJ3480458.1"/>
    </source>
</evidence>
<gene>
    <name evidence="1" type="ORF">NLG97_g8068</name>
</gene>
<dbReference type="Proteomes" id="UP001148737">
    <property type="component" value="Unassembled WGS sequence"/>
</dbReference>
<proteinExistence type="predicted"/>
<accession>A0ACC1QJZ0</accession>
<organism evidence="1 2">
    <name type="scientific">Lecanicillium saksenae</name>
    <dbReference type="NCBI Taxonomy" id="468837"/>
    <lineage>
        <taxon>Eukaryota</taxon>
        <taxon>Fungi</taxon>
        <taxon>Dikarya</taxon>
        <taxon>Ascomycota</taxon>
        <taxon>Pezizomycotina</taxon>
        <taxon>Sordariomycetes</taxon>
        <taxon>Hypocreomycetidae</taxon>
        <taxon>Hypocreales</taxon>
        <taxon>Cordycipitaceae</taxon>
        <taxon>Lecanicillium</taxon>
    </lineage>
</organism>